<dbReference type="RefSeq" id="WP_139466106.1">
    <property type="nucleotide sequence ID" value="NZ_VDHJ01000011.1"/>
</dbReference>
<proteinExistence type="predicted"/>
<protein>
    <submittedName>
        <fullName evidence="1">Uncharacterized protein</fullName>
    </submittedName>
</protein>
<organism evidence="1 2">
    <name type="scientific">Corynebacterium tapiri</name>
    <dbReference type="NCBI Taxonomy" id="1448266"/>
    <lineage>
        <taxon>Bacteria</taxon>
        <taxon>Bacillati</taxon>
        <taxon>Actinomycetota</taxon>
        <taxon>Actinomycetes</taxon>
        <taxon>Mycobacteriales</taxon>
        <taxon>Corynebacteriaceae</taxon>
        <taxon>Corynebacterium</taxon>
    </lineage>
</organism>
<sequence>MGLEMLPSKHYAVWREDRAEGTAWVYSVGDKVAVVKFDGEKIFSATSKFLIDVDAADLSDQMQDFICNCADRDVPIDQAREMFLKRFGPPDLILKVADVNDVSPEVRAAVGF</sequence>
<dbReference type="Proteomes" id="UP000312032">
    <property type="component" value="Unassembled WGS sequence"/>
</dbReference>
<dbReference type="EMBL" id="VDHJ01000011">
    <property type="protein sequence ID" value="TNL96083.1"/>
    <property type="molecule type" value="Genomic_DNA"/>
</dbReference>
<name>A0A5C4U241_9CORY</name>
<evidence type="ECO:0000313" key="1">
    <source>
        <dbReference type="EMBL" id="TNL96083.1"/>
    </source>
</evidence>
<accession>A0A5C4U241</accession>
<evidence type="ECO:0000313" key="2">
    <source>
        <dbReference type="Proteomes" id="UP000312032"/>
    </source>
</evidence>
<reference evidence="1 2" key="1">
    <citation type="submission" date="2019-06" db="EMBL/GenBank/DDBJ databases">
        <authorList>
            <person name="Li J."/>
        </authorList>
    </citation>
    <scope>NUCLEOTIDE SEQUENCE [LARGE SCALE GENOMIC DNA]</scope>
    <source>
        <strain evidence="1 2">LMG 28165</strain>
    </source>
</reference>
<dbReference type="AlphaFoldDB" id="A0A5C4U241"/>
<keyword evidence="2" id="KW-1185">Reference proteome</keyword>
<dbReference type="OrthoDB" id="4409283at2"/>
<gene>
    <name evidence="1" type="ORF">FHE74_08630</name>
</gene>
<comment type="caution">
    <text evidence="1">The sequence shown here is derived from an EMBL/GenBank/DDBJ whole genome shotgun (WGS) entry which is preliminary data.</text>
</comment>